<dbReference type="Proteomes" id="UP000033874">
    <property type="component" value="Unassembled WGS sequence"/>
</dbReference>
<dbReference type="EMBL" id="LBIC01000018">
    <property type="protein sequence ID" value="KKW89726.1"/>
    <property type="molecule type" value="Genomic_DNA"/>
</dbReference>
<dbReference type="Pfam" id="PF04796">
    <property type="entry name" value="RepA_C"/>
    <property type="match status" value="1"/>
</dbReference>
<gene>
    <name evidence="2" type="ORF">YP76_24100</name>
</gene>
<feature type="region of interest" description="Disordered" evidence="1">
    <location>
        <begin position="344"/>
        <end position="375"/>
    </location>
</feature>
<dbReference type="STRING" id="56193.YP76_24100"/>
<sequence length="442" mass="49495">MAAKEFRPAGHQFALSFIDGGRDAVERTLIDHVEADVLRSAFLNVQDEDPVPAYLHSALCAMSLPTQKPKDEFQPIIRSDDRYALAINPKPVLQMLPNGERAMVSKGVPYGAYPRVVLIYLLSEAVRHKSRDVYLGRNFADWMRKLGYANLSYGKRGSAHRMLDQIDRLLACEWQIRWDSEPAKGEDGSWAFREAKLTHEQAGTEFSDGSFRREIRLSETFYSHLLEHSVPLNEVAIRALKEKPTALDLYTYLAYRLPRVKSPAGQRLTYDQLAKHLGNDAVPGKFKQAVMRSIDLVTSVYPNANVQFGKHEIRLMPSPEPMAKKLIGSHLRLVGASKAGSGKEVANFEPRSSVPKDKIAPASGNAQLAEKQPFPGGSIRYSPSLAAFREIATRRGGGYDMDDIVAAFRKGMRDIHEAKSQETWLALFSRFCEAYATKRNGD</sequence>
<evidence type="ECO:0000313" key="3">
    <source>
        <dbReference type="Proteomes" id="UP000033874"/>
    </source>
</evidence>
<dbReference type="InterPro" id="IPR006881">
    <property type="entry name" value="RepA_C"/>
</dbReference>
<proteinExistence type="predicted"/>
<keyword evidence="3" id="KW-1185">Reference proteome</keyword>
<protein>
    <submittedName>
        <fullName evidence="2">Pirin</fullName>
    </submittedName>
</protein>
<dbReference type="RefSeq" id="WP_046765934.1">
    <property type="nucleotide sequence ID" value="NZ_LBIC01000018.1"/>
</dbReference>
<organism evidence="2 3">
    <name type="scientific">Sphingobium chungbukense</name>
    <dbReference type="NCBI Taxonomy" id="56193"/>
    <lineage>
        <taxon>Bacteria</taxon>
        <taxon>Pseudomonadati</taxon>
        <taxon>Pseudomonadota</taxon>
        <taxon>Alphaproteobacteria</taxon>
        <taxon>Sphingomonadales</taxon>
        <taxon>Sphingomonadaceae</taxon>
        <taxon>Sphingobium</taxon>
    </lineage>
</organism>
<evidence type="ECO:0000313" key="2">
    <source>
        <dbReference type="EMBL" id="KKW89726.1"/>
    </source>
</evidence>
<dbReference type="PATRIC" id="fig|56193.3.peg.5080"/>
<name>A0A0M3ALB6_9SPHN</name>
<comment type="caution">
    <text evidence="2">The sequence shown here is derived from an EMBL/GenBank/DDBJ whole genome shotgun (WGS) entry which is preliminary data.</text>
</comment>
<accession>A0A0M3ALB6</accession>
<evidence type="ECO:0000256" key="1">
    <source>
        <dbReference type="SAM" id="MobiDB-lite"/>
    </source>
</evidence>
<reference evidence="2 3" key="1">
    <citation type="submission" date="2015-04" db="EMBL/GenBank/DDBJ databases">
        <title>Genome sequence of aromatic hydrocarbons-degrading Sphingobium chungbukense DJ77.</title>
        <authorList>
            <person name="Kim Y.-C."/>
            <person name="Chae J.-C."/>
        </authorList>
    </citation>
    <scope>NUCLEOTIDE SEQUENCE [LARGE SCALE GENOMIC DNA]</scope>
    <source>
        <strain evidence="2 3">DJ77</strain>
    </source>
</reference>
<dbReference type="AlphaFoldDB" id="A0A0M3ALB6"/>